<accession>A0A0B5D211</accession>
<dbReference type="AlphaFoldDB" id="A0A0B5D211"/>
<organism evidence="1 2">
    <name type="scientific">Corynebacterium humireducens NBRC 106098 = DSM 45392</name>
    <dbReference type="NCBI Taxonomy" id="1223515"/>
    <lineage>
        <taxon>Bacteria</taxon>
        <taxon>Bacillati</taxon>
        <taxon>Actinomycetota</taxon>
        <taxon>Actinomycetes</taxon>
        <taxon>Mycobacteriales</taxon>
        <taxon>Corynebacteriaceae</taxon>
        <taxon>Corynebacterium</taxon>
    </lineage>
</organism>
<dbReference type="HOGENOM" id="CLU_2568050_0_0_11"/>
<sequence>MEILFTGPPVSYCLQTCFDLMRRNPSEMGGHDESVLGLKLTLAIDKYRRLYLNPDLALERLGIRINLDLEQSERTSGGGMQ</sequence>
<dbReference type="Proteomes" id="UP000031524">
    <property type="component" value="Chromosome"/>
</dbReference>
<name>A0A0B5D211_9CORY</name>
<keyword evidence="2" id="KW-1185">Reference proteome</keyword>
<protein>
    <submittedName>
        <fullName evidence="1">Uncharacterized protein</fullName>
    </submittedName>
</protein>
<proteinExistence type="predicted"/>
<reference evidence="1 2" key="1">
    <citation type="submission" date="2013-04" db="EMBL/GenBank/DDBJ databases">
        <title>Complete genome sequence of Corynebacterium humireducens DSM 45392(T), isolated from a wastewater-fed microbial fuel cell.</title>
        <authorList>
            <person name="Ruckert C."/>
            <person name="Albersmeier A."/>
            <person name="Kalinowski J."/>
        </authorList>
    </citation>
    <scope>NUCLEOTIDE SEQUENCE [LARGE SCALE GENOMIC DNA]</scope>
    <source>
        <strain evidence="2">MFC-5</strain>
    </source>
</reference>
<dbReference type="KEGG" id="chm:B842_05170"/>
<evidence type="ECO:0000313" key="2">
    <source>
        <dbReference type="Proteomes" id="UP000031524"/>
    </source>
</evidence>
<dbReference type="EMBL" id="CP005286">
    <property type="protein sequence ID" value="AJE32885.1"/>
    <property type="molecule type" value="Genomic_DNA"/>
</dbReference>
<gene>
    <name evidence="1" type="ORF">B842_05170</name>
</gene>
<evidence type="ECO:0000313" key="1">
    <source>
        <dbReference type="EMBL" id="AJE32885.1"/>
    </source>
</evidence>